<name>A0ACC2NWT0_9HYME</name>
<evidence type="ECO:0000313" key="1">
    <source>
        <dbReference type="EMBL" id="KAJ8675606.1"/>
    </source>
</evidence>
<protein>
    <submittedName>
        <fullName evidence="1">Uncharacterized protein</fullName>
    </submittedName>
</protein>
<keyword evidence="2" id="KW-1185">Reference proteome</keyword>
<feature type="non-terminal residue" evidence="1">
    <location>
        <position position="1"/>
    </location>
</feature>
<dbReference type="EMBL" id="CM056742">
    <property type="protein sequence ID" value="KAJ8675606.1"/>
    <property type="molecule type" value="Genomic_DNA"/>
</dbReference>
<sequence length="730" mass="82367">IIATSTTLGLSTSHSITNSSNASSETVRIKYPEVRRDENVYDEYHGTKVSDPYRWLEDPDSNDTKAFVEAQNSITESFIKAYPKRQIISDRLKQISDYPKYSCPEKHGDKYYFHKNNGLQNQSVLYVQNSLDEEPKVFLDPNTLSTDGTVAITKEKFSYDGSFYAYALSTSGSDWKTIHVINTTSGKKLPEVLEKVKFTSMQWTHDNLGFFYTWYPEKVEIASGSGTEGDRNQKLSYHKVGTPQSDDILVVEFPNNPLWRMDSSVSSCGKYLFILPEERLDSNLLYFAKFDLEKGITGKLPLTQIVRTFEALYEYVTNDGKKAIFKTNKNAPKFKLIAIDLENFEEDKWVDLVPEHAHNVLDNVSPVGNDKLVVGYTEDAKDTLGVYSLSSGKLIRQLPLELGLIYDLSGDRNSSEIFYQLRSFLIPGIIYRVDLTKNEEPKVYREVKVNNFDPSQYKTSQVFYPSKDGTKIPMFIITRKDVKLDGSAPTFLDGYGGFSYIYKPTFKEAWIAFLQNFKGIVAISNIRGGGEYGEMWHDGGRLFKKQNSFDDFQSAAEYLIKNNYTSAKKLVIRGASNGGLLVGACINQRPDLFGAAIAEVGVMDMLKFHKFTIGYAWTSEYGSSDNPDEFKNLLKYSPLHNIKPPQNGTQYPATLLLTADHDDRVVPMHSLKHIATLQHGIGNLPQQTNPLLIRIEAKAGHGGGKPTLKKIEESTDILAFIARALNLEFN</sequence>
<proteinExistence type="predicted"/>
<comment type="caution">
    <text evidence="1">The sequence shown here is derived from an EMBL/GenBank/DDBJ whole genome shotgun (WGS) entry which is preliminary data.</text>
</comment>
<accession>A0ACC2NWT0</accession>
<organism evidence="1 2">
    <name type="scientific">Eretmocerus hayati</name>
    <dbReference type="NCBI Taxonomy" id="131215"/>
    <lineage>
        <taxon>Eukaryota</taxon>
        <taxon>Metazoa</taxon>
        <taxon>Ecdysozoa</taxon>
        <taxon>Arthropoda</taxon>
        <taxon>Hexapoda</taxon>
        <taxon>Insecta</taxon>
        <taxon>Pterygota</taxon>
        <taxon>Neoptera</taxon>
        <taxon>Endopterygota</taxon>
        <taxon>Hymenoptera</taxon>
        <taxon>Apocrita</taxon>
        <taxon>Proctotrupomorpha</taxon>
        <taxon>Chalcidoidea</taxon>
        <taxon>Aphelinidae</taxon>
        <taxon>Aphelininae</taxon>
        <taxon>Eretmocerus</taxon>
    </lineage>
</organism>
<reference evidence="1" key="1">
    <citation type="submission" date="2023-04" db="EMBL/GenBank/DDBJ databases">
        <title>A chromosome-level genome assembly of the parasitoid wasp Eretmocerus hayati.</title>
        <authorList>
            <person name="Zhong Y."/>
            <person name="Liu S."/>
            <person name="Liu Y."/>
        </authorList>
    </citation>
    <scope>NUCLEOTIDE SEQUENCE</scope>
    <source>
        <strain evidence="1">ZJU_SS_LIU_2023</strain>
    </source>
</reference>
<evidence type="ECO:0000313" key="2">
    <source>
        <dbReference type="Proteomes" id="UP001239111"/>
    </source>
</evidence>
<dbReference type="Proteomes" id="UP001239111">
    <property type="component" value="Chromosome 2"/>
</dbReference>
<gene>
    <name evidence="1" type="ORF">QAD02_011392</name>
</gene>